<dbReference type="WBParaSite" id="TMUE_2000007569.1">
    <property type="protein sequence ID" value="TMUE_2000007569.1"/>
    <property type="gene ID" value="WBGene00299928"/>
</dbReference>
<evidence type="ECO:0000313" key="1">
    <source>
        <dbReference type="Proteomes" id="UP000046395"/>
    </source>
</evidence>
<name>A0A5S6QK75_TRIMR</name>
<dbReference type="AlphaFoldDB" id="A0A5S6QK75"/>
<reference evidence="2" key="1">
    <citation type="submission" date="2019-12" db="UniProtKB">
        <authorList>
            <consortium name="WormBaseParasite"/>
        </authorList>
    </citation>
    <scope>IDENTIFICATION</scope>
</reference>
<evidence type="ECO:0000313" key="2">
    <source>
        <dbReference type="WBParaSite" id="TMUE_2000007569.1"/>
    </source>
</evidence>
<proteinExistence type="predicted"/>
<organism evidence="1 2">
    <name type="scientific">Trichuris muris</name>
    <name type="common">Mouse whipworm</name>
    <dbReference type="NCBI Taxonomy" id="70415"/>
    <lineage>
        <taxon>Eukaryota</taxon>
        <taxon>Metazoa</taxon>
        <taxon>Ecdysozoa</taxon>
        <taxon>Nematoda</taxon>
        <taxon>Enoplea</taxon>
        <taxon>Dorylaimia</taxon>
        <taxon>Trichinellida</taxon>
        <taxon>Trichuridae</taxon>
        <taxon>Trichuris</taxon>
    </lineage>
</organism>
<accession>A0A5S6QK75</accession>
<keyword evidence="1" id="KW-1185">Reference proteome</keyword>
<sequence length="137" mass="15008">MNFRDGCDFPCLSSWCSPRSSLLPQFLADVTFLNVGSFVGVLLGAEVTFPPKVEHKRPGKLDIVTAKIEILSVPDERSVYFQGCSKLTDLFKRHCCPDEEDGRPPETLASLLALGDDLRGCRGRSSRKGAHESVAVP</sequence>
<protein>
    <submittedName>
        <fullName evidence="2">Uncharacterized protein</fullName>
    </submittedName>
</protein>
<dbReference type="Proteomes" id="UP000046395">
    <property type="component" value="Unassembled WGS sequence"/>
</dbReference>